<evidence type="ECO:0000313" key="2">
    <source>
        <dbReference type="Proteomes" id="UP000805193"/>
    </source>
</evidence>
<accession>A0AC60PJC2</accession>
<reference evidence="1 2" key="1">
    <citation type="journal article" date="2020" name="Cell">
        <title>Large-Scale Comparative Analyses of Tick Genomes Elucidate Their Genetic Diversity and Vector Capacities.</title>
        <authorList>
            <consortium name="Tick Genome and Microbiome Consortium (TIGMIC)"/>
            <person name="Jia N."/>
            <person name="Wang J."/>
            <person name="Shi W."/>
            <person name="Du L."/>
            <person name="Sun Y."/>
            <person name="Zhan W."/>
            <person name="Jiang J.F."/>
            <person name="Wang Q."/>
            <person name="Zhang B."/>
            <person name="Ji P."/>
            <person name="Bell-Sakyi L."/>
            <person name="Cui X.M."/>
            <person name="Yuan T.T."/>
            <person name="Jiang B.G."/>
            <person name="Yang W.F."/>
            <person name="Lam T.T."/>
            <person name="Chang Q.C."/>
            <person name="Ding S.J."/>
            <person name="Wang X.J."/>
            <person name="Zhu J.G."/>
            <person name="Ruan X.D."/>
            <person name="Zhao L."/>
            <person name="Wei J.T."/>
            <person name="Ye R.Z."/>
            <person name="Que T.C."/>
            <person name="Du C.H."/>
            <person name="Zhou Y.H."/>
            <person name="Cheng J.X."/>
            <person name="Dai P.F."/>
            <person name="Guo W.B."/>
            <person name="Han X.H."/>
            <person name="Huang E.J."/>
            <person name="Li L.F."/>
            <person name="Wei W."/>
            <person name="Gao Y.C."/>
            <person name="Liu J.Z."/>
            <person name="Shao H.Z."/>
            <person name="Wang X."/>
            <person name="Wang C.C."/>
            <person name="Yang T.C."/>
            <person name="Huo Q.B."/>
            <person name="Li W."/>
            <person name="Chen H.Y."/>
            <person name="Chen S.E."/>
            <person name="Zhou L.G."/>
            <person name="Ni X.B."/>
            <person name="Tian J.H."/>
            <person name="Sheng Y."/>
            <person name="Liu T."/>
            <person name="Pan Y.S."/>
            <person name="Xia L.Y."/>
            <person name="Li J."/>
            <person name="Zhao F."/>
            <person name="Cao W.C."/>
        </authorList>
    </citation>
    <scope>NUCLEOTIDE SEQUENCE [LARGE SCALE GENOMIC DNA]</scope>
    <source>
        <strain evidence="1">Iper-2018</strain>
    </source>
</reference>
<sequence length="190" mass="21050">MQKLNIFIRRAYKNALGLPERTATERLVKLGVHNSTEELHEAELISQLRRLEGTANGSWLLDKLELAVPGGPQEGEETGGAMDYEVRQRIVFSRISRNMHPDRDVEWRQARSAVLSRSWDSREGTLYVDGASPVSGVVTIAIANGHGSVVRIVSIRTHSTEQAEEATIALAIVCNSRATIIFDSQKACRN</sequence>
<dbReference type="Proteomes" id="UP000805193">
    <property type="component" value="Unassembled WGS sequence"/>
</dbReference>
<protein>
    <submittedName>
        <fullName evidence="1">Uncharacterized protein</fullName>
    </submittedName>
</protein>
<evidence type="ECO:0000313" key="1">
    <source>
        <dbReference type="EMBL" id="KAG0420425.1"/>
    </source>
</evidence>
<comment type="caution">
    <text evidence="1">The sequence shown here is derived from an EMBL/GenBank/DDBJ whole genome shotgun (WGS) entry which is preliminary data.</text>
</comment>
<keyword evidence="2" id="KW-1185">Reference proteome</keyword>
<name>A0AC60PJC2_IXOPE</name>
<dbReference type="EMBL" id="JABSTQ010010510">
    <property type="protein sequence ID" value="KAG0420425.1"/>
    <property type="molecule type" value="Genomic_DNA"/>
</dbReference>
<organism evidence="1 2">
    <name type="scientific">Ixodes persulcatus</name>
    <name type="common">Taiga tick</name>
    <dbReference type="NCBI Taxonomy" id="34615"/>
    <lineage>
        <taxon>Eukaryota</taxon>
        <taxon>Metazoa</taxon>
        <taxon>Ecdysozoa</taxon>
        <taxon>Arthropoda</taxon>
        <taxon>Chelicerata</taxon>
        <taxon>Arachnida</taxon>
        <taxon>Acari</taxon>
        <taxon>Parasitiformes</taxon>
        <taxon>Ixodida</taxon>
        <taxon>Ixodoidea</taxon>
        <taxon>Ixodidae</taxon>
        <taxon>Ixodinae</taxon>
        <taxon>Ixodes</taxon>
    </lineage>
</organism>
<proteinExistence type="predicted"/>
<gene>
    <name evidence="1" type="ORF">HPB47_003505</name>
</gene>